<dbReference type="Proteomes" id="UP000046122">
    <property type="component" value="Unassembled WGS sequence"/>
</dbReference>
<protein>
    <submittedName>
        <fullName evidence="1">Phage major tail tube protein</fullName>
    </submittedName>
</protein>
<proteinExistence type="predicted"/>
<sequence>MAEKLLLLEQVNLFVGDQDPEDSNHIKLQSLGLPTLEQVTVAHLGGGAPGEVEFGMNAIKALQPTFKFAGFAKSSYRAMGVGTNQPMNFTGYGVLKNKQTGDAFQAKTVIRGIVSRIAPDAFDRSSAFGHDHQIGEVTHYELSVDNEEWFYWDYFTTRRRQFGVDELTKARVLLGIE</sequence>
<dbReference type="Pfam" id="PF04985">
    <property type="entry name" value="Phage_tube"/>
    <property type="match status" value="1"/>
</dbReference>
<dbReference type="AlphaFoldDB" id="A0A090GAG7"/>
<reference evidence="1 2" key="1">
    <citation type="submission" date="2014-08" db="EMBL/GenBank/DDBJ databases">
        <authorList>
            <person name="Moulin Lionel"/>
        </authorList>
    </citation>
    <scope>NUCLEOTIDE SEQUENCE [LARGE SCALE GENOMIC DNA]</scope>
</reference>
<evidence type="ECO:0000313" key="2">
    <source>
        <dbReference type="Proteomes" id="UP000046122"/>
    </source>
</evidence>
<name>A0A090GAG7_MESPL</name>
<dbReference type="InterPro" id="IPR006498">
    <property type="entry name" value="Tail_tube"/>
</dbReference>
<accession>A0A090GAG7</accession>
<dbReference type="EMBL" id="CCNE01000014">
    <property type="protein sequence ID" value="CDX55870.1"/>
    <property type="molecule type" value="Genomic_DNA"/>
</dbReference>
<organism evidence="1 2">
    <name type="scientific">Mesorhizobium plurifarium</name>
    <dbReference type="NCBI Taxonomy" id="69974"/>
    <lineage>
        <taxon>Bacteria</taxon>
        <taxon>Pseudomonadati</taxon>
        <taxon>Pseudomonadota</taxon>
        <taxon>Alphaproteobacteria</taxon>
        <taxon>Hyphomicrobiales</taxon>
        <taxon>Phyllobacteriaceae</taxon>
        <taxon>Mesorhizobium</taxon>
    </lineage>
</organism>
<evidence type="ECO:0000313" key="1">
    <source>
        <dbReference type="EMBL" id="CDX55870.1"/>
    </source>
</evidence>
<gene>
    <name evidence="1" type="ORF">MPL3365_210102</name>
</gene>